<dbReference type="SUPFAM" id="SSF54427">
    <property type="entry name" value="NTF2-like"/>
    <property type="match status" value="1"/>
</dbReference>
<organism evidence="1 2">
    <name type="scientific">Pseudonocardia hierapolitana</name>
    <dbReference type="NCBI Taxonomy" id="1128676"/>
    <lineage>
        <taxon>Bacteria</taxon>
        <taxon>Bacillati</taxon>
        <taxon>Actinomycetota</taxon>
        <taxon>Actinomycetes</taxon>
        <taxon>Pseudonocardiales</taxon>
        <taxon>Pseudonocardiaceae</taxon>
        <taxon>Pseudonocardia</taxon>
    </lineage>
</organism>
<proteinExistence type="predicted"/>
<dbReference type="RefSeq" id="WP_212612842.1">
    <property type="nucleotide sequence ID" value="NZ_VIWU01000001.1"/>
</dbReference>
<dbReference type="Proteomes" id="UP000321261">
    <property type="component" value="Unassembled WGS sequence"/>
</dbReference>
<name>A0A561T3Z0_9PSEU</name>
<dbReference type="AlphaFoldDB" id="A0A561T3Z0"/>
<keyword evidence="2" id="KW-1185">Reference proteome</keyword>
<protein>
    <submittedName>
        <fullName evidence="1">SnoaL-like polyketide cyclase</fullName>
    </submittedName>
</protein>
<dbReference type="GO" id="GO:0030638">
    <property type="term" value="P:polyketide metabolic process"/>
    <property type="evidence" value="ECO:0007669"/>
    <property type="project" value="InterPro"/>
</dbReference>
<dbReference type="Pfam" id="PF07366">
    <property type="entry name" value="SnoaL"/>
    <property type="match status" value="1"/>
</dbReference>
<gene>
    <name evidence="1" type="ORF">FHX44_117772</name>
</gene>
<accession>A0A561T3Z0</accession>
<evidence type="ECO:0000313" key="1">
    <source>
        <dbReference type="EMBL" id="TWF81827.1"/>
    </source>
</evidence>
<reference evidence="1 2" key="1">
    <citation type="submission" date="2019-06" db="EMBL/GenBank/DDBJ databases">
        <title>Sequencing the genomes of 1000 actinobacteria strains.</title>
        <authorList>
            <person name="Klenk H.-P."/>
        </authorList>
    </citation>
    <scope>NUCLEOTIDE SEQUENCE [LARGE SCALE GENOMIC DNA]</scope>
    <source>
        <strain evidence="1 2">DSM 45671</strain>
    </source>
</reference>
<sequence length="188" mass="19545">MNAQGRVRLQYDAITTGDPDAAAASVAPDFVNDEAAAEPPACALPGPAGLLATSAWLRFAFPDLAIVEHTSLADADHVLSHITFRGTHTGPFTQFADGRLTQVIPPTGRAFAVDQVHLFRVRDGEVVGHAAVRDDLGLISQIGVFPPTPAVGLRIAWWRLTGRAAAAGRAVVAAAEEAAALVAPTGAR</sequence>
<dbReference type="PANTHER" id="PTHR38436:SF1">
    <property type="entry name" value="ESTER CYCLASE"/>
    <property type="match status" value="1"/>
</dbReference>
<dbReference type="InterPro" id="IPR032710">
    <property type="entry name" value="NTF2-like_dom_sf"/>
</dbReference>
<comment type="caution">
    <text evidence="1">The sequence shown here is derived from an EMBL/GenBank/DDBJ whole genome shotgun (WGS) entry which is preliminary data.</text>
</comment>
<evidence type="ECO:0000313" key="2">
    <source>
        <dbReference type="Proteomes" id="UP000321261"/>
    </source>
</evidence>
<dbReference type="EMBL" id="VIWU01000001">
    <property type="protein sequence ID" value="TWF81827.1"/>
    <property type="molecule type" value="Genomic_DNA"/>
</dbReference>
<dbReference type="Gene3D" id="3.10.450.50">
    <property type="match status" value="1"/>
</dbReference>
<dbReference type="InterPro" id="IPR009959">
    <property type="entry name" value="Cyclase_SnoaL-like"/>
</dbReference>
<dbReference type="PANTHER" id="PTHR38436">
    <property type="entry name" value="POLYKETIDE CYCLASE SNOAL-LIKE DOMAIN"/>
    <property type="match status" value="1"/>
</dbReference>